<dbReference type="InterPro" id="IPR002755">
    <property type="entry name" value="DNA_primase_S"/>
</dbReference>
<evidence type="ECO:0000313" key="5">
    <source>
        <dbReference type="Proteomes" id="UP000183507"/>
    </source>
</evidence>
<reference evidence="5" key="1">
    <citation type="submission" date="2016-10" db="EMBL/GenBank/DDBJ databases">
        <authorList>
            <person name="Varghese N."/>
        </authorList>
    </citation>
    <scope>NUCLEOTIDE SEQUENCE [LARGE SCALE GENOMIC DNA]</scope>
    <source>
        <strain evidence="5">KPR-7A</strain>
    </source>
</reference>
<evidence type="ECO:0000256" key="2">
    <source>
        <dbReference type="ARBA" id="ARBA00022840"/>
    </source>
</evidence>
<protein>
    <submittedName>
        <fullName evidence="4">MCM2/3/5 family protein</fullName>
    </submittedName>
</protein>
<dbReference type="GO" id="GO:0006269">
    <property type="term" value="P:DNA replication, synthesis of primer"/>
    <property type="evidence" value="ECO:0007669"/>
    <property type="project" value="InterPro"/>
</dbReference>
<feature type="domain" description="MCM C-terminal AAA(+) ATPase" evidence="3">
    <location>
        <begin position="608"/>
        <end position="760"/>
    </location>
</feature>
<dbReference type="InterPro" id="IPR001208">
    <property type="entry name" value="MCM_dom"/>
</dbReference>
<dbReference type="SUPFAM" id="SSF56747">
    <property type="entry name" value="Prim-pol domain"/>
    <property type="match status" value="1"/>
</dbReference>
<dbReference type="Pfam" id="PF00493">
    <property type="entry name" value="MCM"/>
    <property type="match status" value="1"/>
</dbReference>
<sequence length="1028" mass="117217">MAKKKDKTSEYQYVDAWYSNQNGRSIPWKRIPSSEVKQFQTGEAFNFNCFATVQRFANDTKVKGEAFIAPLYFDLDHAEDPSVSQRDAIKLVEFFTKEMDIRESDMWIYFSGSKGFHILISSDALGIEPRNDLHKIFKHMAGYLVHRLGLTSLDLVVYTEKRMIRLPNSMHQKTSLFKTEISVNELNKLTLEEIKDLAKAPRHADDLPYTAEERKKAMKYRPRTGYLLINKTEEYEQAAATSARKYTKEEFQFKKDKPPACVVDILNGGWKKDGDRNQATVQLACYFKDAGYTREETLKELEEWVLKFTSEDNEYGKQQRVANTRSVVDAVYSGDNTYKFGCAFIRSLHGEKKPGSKEYERVACAGDMCHCIKKNAEEEENAKLLHLAETGNADLTGKLVKTRVMVAGKKHTPYIIPKNIEYHCWGRESCKKVHCPLYDIHTHTGYKDLGVSDREVIQMTGVGDDNIKGILREISGIPNCPKYNTDILENMNVEELLVIPMAEEDDEKQEQHKGNYVLRKVYAVNGLNVSENKYYELTGYVYPHPKNQESTLLVKSATPLQDVVESFELNEQVKEDLATFQPADYTAESIEQKLGAICNDLTYNVTHIVERDETLLAVLLTLHSVLRFKVPWDLNPLRGWVELKIVGDTGTGKSALIEKVMKYAGLGTRVNAESTSRTGLTYKMEQSGAQGAWYIVWGAWPLADKEMIWIDEDTGITKDDYGEMTLARSDGKLEVKRAVTAETPCRVRAIMSGNVPKGKRLADYSQGAESLKDIFNNEDIRRFDFAVFMRASDVDPELYNQTLATYPSIIQKDTLKNNILYAWSRKPEDVLFTDGTIDKVLEVATDLAKVYGNANDIPLVSPSDQRNKVARLAVALAALTHSVDESGERIQVWPGHVEFIGEYLKALYNAPGCGLNYYARLAIKEEEMTEERYQKFTADLKKIDTLTGEMKFYEFIKLFAQQKYLRLGDVEAMLSIDKEEAKAIVNQLAKMRMILLTSGGYRKTPRFNAYIAYCMKKGLFDHIQDEYY</sequence>
<dbReference type="PROSITE" id="PS50051">
    <property type="entry name" value="MCM_2"/>
    <property type="match status" value="1"/>
</dbReference>
<evidence type="ECO:0000259" key="3">
    <source>
        <dbReference type="PROSITE" id="PS50051"/>
    </source>
</evidence>
<dbReference type="Gene3D" id="3.40.50.300">
    <property type="entry name" value="P-loop containing nucleotide triphosphate hydrolases"/>
    <property type="match status" value="1"/>
</dbReference>
<organism evidence="4 5">
    <name type="scientific">Bacillus wiedmannii</name>
    <dbReference type="NCBI Taxonomy" id="1890302"/>
    <lineage>
        <taxon>Bacteria</taxon>
        <taxon>Bacillati</taxon>
        <taxon>Bacillota</taxon>
        <taxon>Bacilli</taxon>
        <taxon>Bacillales</taxon>
        <taxon>Bacillaceae</taxon>
        <taxon>Bacillus</taxon>
        <taxon>Bacillus cereus group</taxon>
    </lineage>
</organism>
<dbReference type="AlphaFoldDB" id="A0A1G6JY91"/>
<keyword evidence="2" id="KW-0067">ATP-binding</keyword>
<dbReference type="GO" id="GO:0005524">
    <property type="term" value="F:ATP binding"/>
    <property type="evidence" value="ECO:0007669"/>
    <property type="project" value="UniProtKB-KW"/>
</dbReference>
<dbReference type="Pfam" id="PF01896">
    <property type="entry name" value="DNA_primase_S"/>
    <property type="match status" value="1"/>
</dbReference>
<dbReference type="RefSeq" id="WP_074650636.1">
    <property type="nucleotide sequence ID" value="NZ_FMZR01000001.1"/>
</dbReference>
<evidence type="ECO:0000313" key="4">
    <source>
        <dbReference type="EMBL" id="SDC22986.1"/>
    </source>
</evidence>
<dbReference type="Proteomes" id="UP000183507">
    <property type="component" value="Unassembled WGS sequence"/>
</dbReference>
<gene>
    <name evidence="4" type="ORF">SAMN04487767_101534</name>
</gene>
<dbReference type="SUPFAM" id="SSF52540">
    <property type="entry name" value="P-loop containing nucleoside triphosphate hydrolases"/>
    <property type="match status" value="1"/>
</dbReference>
<accession>A0A1G6JY91</accession>
<dbReference type="GO" id="GO:0003899">
    <property type="term" value="F:DNA-directed RNA polymerase activity"/>
    <property type="evidence" value="ECO:0007669"/>
    <property type="project" value="InterPro"/>
</dbReference>
<dbReference type="GO" id="GO:0003677">
    <property type="term" value="F:DNA binding"/>
    <property type="evidence" value="ECO:0007669"/>
    <property type="project" value="InterPro"/>
</dbReference>
<dbReference type="Gene3D" id="3.90.920.10">
    <property type="entry name" value="DNA primase, PRIM domain"/>
    <property type="match status" value="1"/>
</dbReference>
<evidence type="ECO:0000256" key="1">
    <source>
        <dbReference type="ARBA" id="ARBA00022741"/>
    </source>
</evidence>
<keyword evidence="1" id="KW-0547">Nucleotide-binding</keyword>
<dbReference type="EMBL" id="FMZR01000001">
    <property type="protein sequence ID" value="SDC22986.1"/>
    <property type="molecule type" value="Genomic_DNA"/>
</dbReference>
<dbReference type="InterPro" id="IPR027417">
    <property type="entry name" value="P-loop_NTPase"/>
</dbReference>
<proteinExistence type="predicted"/>
<name>A0A1G6JY91_9BACI</name>